<comment type="caution">
    <text evidence="1">The sequence shown here is derived from an EMBL/GenBank/DDBJ whole genome shotgun (WGS) entry which is preliminary data.</text>
</comment>
<dbReference type="EMBL" id="JPKZ01000187">
    <property type="protein sequence ID" value="KHN88772.1"/>
    <property type="molecule type" value="Genomic_DNA"/>
</dbReference>
<keyword evidence="2" id="KW-1185">Reference proteome</keyword>
<dbReference type="OMA" id="FFLDMAM"/>
<proteinExistence type="predicted"/>
<gene>
    <name evidence="1" type="ORF">Tcan_04891</name>
</gene>
<dbReference type="OrthoDB" id="15627at2759"/>
<sequence length="176" mass="20410">MAANECQRWLEVTCREIFIDSDDFLYSLRHGSHLRKIVNKIIPDCFDLSPERFKRAPRTTRKTLQNAGLRQTILEKYIEDGDWASQLLLICWLRLHIPRHRLFLPSDLLKLENFSGPYKSFIIQSCESDELTVDKCETSESGQIRRLGELRIFEEAILHSSAAGTYKRAAAAVLKR</sequence>
<dbReference type="AlphaFoldDB" id="A0A0B2W5I3"/>
<protein>
    <submittedName>
        <fullName evidence="1">Uncharacterized protein</fullName>
    </submittedName>
</protein>
<reference evidence="1 2" key="1">
    <citation type="submission" date="2014-11" db="EMBL/GenBank/DDBJ databases">
        <title>Genetic blueprint of the zoonotic pathogen Toxocara canis.</title>
        <authorList>
            <person name="Zhu X.-Q."/>
            <person name="Korhonen P.K."/>
            <person name="Cai H."/>
            <person name="Young N.D."/>
            <person name="Nejsum P."/>
            <person name="von Samson-Himmelstjerna G."/>
            <person name="Boag P.R."/>
            <person name="Tan P."/>
            <person name="Li Q."/>
            <person name="Min J."/>
            <person name="Yang Y."/>
            <person name="Wang X."/>
            <person name="Fang X."/>
            <person name="Hall R.S."/>
            <person name="Hofmann A."/>
            <person name="Sternberg P.W."/>
            <person name="Jex A.R."/>
            <person name="Gasser R.B."/>
        </authorList>
    </citation>
    <scope>NUCLEOTIDE SEQUENCE [LARGE SCALE GENOMIC DNA]</scope>
    <source>
        <strain evidence="1">PN_DK_2014</strain>
    </source>
</reference>
<organism evidence="1 2">
    <name type="scientific">Toxocara canis</name>
    <name type="common">Canine roundworm</name>
    <dbReference type="NCBI Taxonomy" id="6265"/>
    <lineage>
        <taxon>Eukaryota</taxon>
        <taxon>Metazoa</taxon>
        <taxon>Ecdysozoa</taxon>
        <taxon>Nematoda</taxon>
        <taxon>Chromadorea</taxon>
        <taxon>Rhabditida</taxon>
        <taxon>Spirurina</taxon>
        <taxon>Ascaridomorpha</taxon>
        <taxon>Ascaridoidea</taxon>
        <taxon>Toxocaridae</taxon>
        <taxon>Toxocara</taxon>
    </lineage>
</organism>
<accession>A0A0B2W5I3</accession>
<dbReference type="Proteomes" id="UP000031036">
    <property type="component" value="Unassembled WGS sequence"/>
</dbReference>
<dbReference type="Gene3D" id="1.10.418.10">
    <property type="entry name" value="Calponin-like domain"/>
    <property type="match status" value="1"/>
</dbReference>
<evidence type="ECO:0000313" key="1">
    <source>
        <dbReference type="EMBL" id="KHN88772.1"/>
    </source>
</evidence>
<name>A0A0B2W5I3_TOXCA</name>
<evidence type="ECO:0000313" key="2">
    <source>
        <dbReference type="Proteomes" id="UP000031036"/>
    </source>
</evidence>
<dbReference type="InterPro" id="IPR036872">
    <property type="entry name" value="CH_dom_sf"/>
</dbReference>
<dbReference type="SUPFAM" id="SSF47576">
    <property type="entry name" value="Calponin-homology domain, CH-domain"/>
    <property type="match status" value="1"/>
</dbReference>